<keyword evidence="3" id="KW-1185">Reference proteome</keyword>
<evidence type="ECO:0000256" key="1">
    <source>
        <dbReference type="SAM" id="MobiDB-lite"/>
    </source>
</evidence>
<proteinExistence type="predicted"/>
<evidence type="ECO:0000313" key="3">
    <source>
        <dbReference type="Proteomes" id="UP000620124"/>
    </source>
</evidence>
<feature type="compositionally biased region" description="Low complexity" evidence="1">
    <location>
        <begin position="182"/>
        <end position="191"/>
    </location>
</feature>
<feature type="compositionally biased region" description="Polar residues" evidence="1">
    <location>
        <begin position="484"/>
        <end position="496"/>
    </location>
</feature>
<reference evidence="2" key="1">
    <citation type="submission" date="2020-05" db="EMBL/GenBank/DDBJ databases">
        <title>Mycena genomes resolve the evolution of fungal bioluminescence.</title>
        <authorList>
            <person name="Tsai I.J."/>
        </authorList>
    </citation>
    <scope>NUCLEOTIDE SEQUENCE</scope>
    <source>
        <strain evidence="2">CCC161011</strain>
    </source>
</reference>
<dbReference type="Proteomes" id="UP000620124">
    <property type="component" value="Unassembled WGS sequence"/>
</dbReference>
<accession>A0A8H7CGV4</accession>
<feature type="region of interest" description="Disordered" evidence="1">
    <location>
        <begin position="182"/>
        <end position="318"/>
    </location>
</feature>
<feature type="compositionally biased region" description="Low complexity" evidence="1">
    <location>
        <begin position="381"/>
        <end position="396"/>
    </location>
</feature>
<feature type="compositionally biased region" description="Low complexity" evidence="1">
    <location>
        <begin position="83"/>
        <end position="98"/>
    </location>
</feature>
<feature type="compositionally biased region" description="Low complexity" evidence="1">
    <location>
        <begin position="508"/>
        <end position="538"/>
    </location>
</feature>
<feature type="compositionally biased region" description="Polar residues" evidence="1">
    <location>
        <begin position="192"/>
        <end position="233"/>
    </location>
</feature>
<feature type="compositionally biased region" description="Low complexity" evidence="1">
    <location>
        <begin position="105"/>
        <end position="116"/>
    </location>
</feature>
<feature type="compositionally biased region" description="Polar residues" evidence="1">
    <location>
        <begin position="397"/>
        <end position="412"/>
    </location>
</feature>
<sequence>MAYISPYLDGVPDSLVTAYIPAVNTGWYCNVVQYQRTGLANTKHNLTMVLLPNDPGDIQTPGLSVNGFIITVDENPVLSVLPSTTSSASAVPPANSSTFPDSIVQSSASQASSAFQPTNSTTGGSVPPTRSSNVPDTKITPHSSASQPTSSFQPKNSAIGGSVLPSTTTNVSTVSDTNTIAQSSASQASSAFQPTNSTTGGSVPPARSSTVPDTKITPHSSASQPTSSFQPKNFATGGSVLPSTTTDVSTVSDTNTIAQSSASQASSAFQPTNSTTGGSVPPARSSTVPDTKITPHSSASQPTSSFQPKNSAIGGSVLPSTTTNVSTVSNTNTIAQSSASQASSAFQPTNSTTGGTVPPSTTNVDTVPPTRSSTVPDTNITPPSSAPQTTSSFQPTNSATGGSVLPSNTTNAANTFQPINSITGGSVTPSITNVSAVQPTSIARSAAFATPDGFVITSSNSQILLTSIVSRTTRVIPSPGDDSPVSTTVSEDRLVSSSNASPFLTADTVPVSLTPSPSSDSPVSHTTSNSSPILSTSSDNGQVVLPTASNHSHSPPTTEANPTSHTTTNDIPVLSTPSDDRPVLSTPSNVASDTPDSTTQTLSSTKSPSRRAGIVHSIVGGIVGMISIVGVISLASWASKVIQAKKASKPGANSSKSHDFVFFFPPYLPRPKKEKIKSHQITLTLTPVDIEEGYTYQQVVWQRFNIDDGSSQFTARLDYDRAFGTANIRSGRDEINGVSFCDRPLSFGHAKPGRIIPLKNSVWANPLEFIIRKYSRITARNDNHFPVRVVLGSYIYEGNEHSSTESPEDVVEGQNVRFQSFVVMDDPIGYAETLSASFDLILRAYKTHGVEVGQILSPQYLRDEAVPLLGERGIRISKLPNFATWGIIPNESGIELKRERTARRKYFQADDFQLGSSR</sequence>
<gene>
    <name evidence="2" type="ORF">MVEN_02202200</name>
</gene>
<feature type="region of interest" description="Disordered" evidence="1">
    <location>
        <begin position="474"/>
        <end position="496"/>
    </location>
</feature>
<feature type="compositionally biased region" description="Low complexity" evidence="1">
    <location>
        <begin position="243"/>
        <end position="268"/>
    </location>
</feature>
<organism evidence="2 3">
    <name type="scientific">Mycena venus</name>
    <dbReference type="NCBI Taxonomy" id="2733690"/>
    <lineage>
        <taxon>Eukaryota</taxon>
        <taxon>Fungi</taxon>
        <taxon>Dikarya</taxon>
        <taxon>Basidiomycota</taxon>
        <taxon>Agaricomycotina</taxon>
        <taxon>Agaricomycetes</taxon>
        <taxon>Agaricomycetidae</taxon>
        <taxon>Agaricales</taxon>
        <taxon>Marasmiineae</taxon>
        <taxon>Mycenaceae</taxon>
        <taxon>Mycena</taxon>
    </lineage>
</organism>
<feature type="compositionally biased region" description="Low complexity" evidence="1">
    <location>
        <begin position="338"/>
        <end position="364"/>
    </location>
</feature>
<dbReference type="EMBL" id="JACAZI010000024">
    <property type="protein sequence ID" value="KAF7335487.1"/>
    <property type="molecule type" value="Genomic_DNA"/>
</dbReference>
<evidence type="ECO:0000313" key="2">
    <source>
        <dbReference type="EMBL" id="KAF7335487.1"/>
    </source>
</evidence>
<name>A0A8H7CGV4_9AGAR</name>
<feature type="region of interest" description="Disordered" evidence="1">
    <location>
        <begin position="508"/>
        <end position="610"/>
    </location>
</feature>
<feature type="region of interest" description="Disordered" evidence="1">
    <location>
        <begin position="338"/>
        <end position="412"/>
    </location>
</feature>
<feature type="region of interest" description="Disordered" evidence="1">
    <location>
        <begin position="83"/>
        <end position="164"/>
    </location>
</feature>
<feature type="compositionally biased region" description="Polar residues" evidence="1">
    <location>
        <begin position="585"/>
        <end position="607"/>
    </location>
</feature>
<feature type="compositionally biased region" description="Polar residues" evidence="1">
    <location>
        <begin position="369"/>
        <end position="380"/>
    </location>
</feature>
<feature type="compositionally biased region" description="Polar residues" evidence="1">
    <location>
        <begin position="269"/>
        <end position="310"/>
    </location>
</feature>
<dbReference type="AlphaFoldDB" id="A0A8H7CGV4"/>
<comment type="caution">
    <text evidence="2">The sequence shown here is derived from an EMBL/GenBank/DDBJ whole genome shotgun (WGS) entry which is preliminary data.</text>
</comment>
<dbReference type="OrthoDB" id="2937192at2759"/>
<feature type="compositionally biased region" description="Polar residues" evidence="1">
    <location>
        <begin position="117"/>
        <end position="156"/>
    </location>
</feature>
<feature type="compositionally biased region" description="Polar residues" evidence="1">
    <location>
        <begin position="547"/>
        <end position="570"/>
    </location>
</feature>
<protein>
    <submittedName>
        <fullName evidence="2">Uncharacterized protein</fullName>
    </submittedName>
</protein>